<feature type="chain" id="PRO_5025600863" evidence="1">
    <location>
        <begin position="21"/>
        <end position="174"/>
    </location>
</feature>
<accession>A0A6A6E3C0</accession>
<feature type="signal peptide" evidence="1">
    <location>
        <begin position="1"/>
        <end position="20"/>
    </location>
</feature>
<evidence type="ECO:0000313" key="2">
    <source>
        <dbReference type="EMBL" id="KAF2186447.1"/>
    </source>
</evidence>
<organism evidence="2 3">
    <name type="scientific">Zopfia rhizophila CBS 207.26</name>
    <dbReference type="NCBI Taxonomy" id="1314779"/>
    <lineage>
        <taxon>Eukaryota</taxon>
        <taxon>Fungi</taxon>
        <taxon>Dikarya</taxon>
        <taxon>Ascomycota</taxon>
        <taxon>Pezizomycotina</taxon>
        <taxon>Dothideomycetes</taxon>
        <taxon>Dothideomycetes incertae sedis</taxon>
        <taxon>Zopfiaceae</taxon>
        <taxon>Zopfia</taxon>
    </lineage>
</organism>
<gene>
    <name evidence="2" type="ORF">K469DRAFT_706418</name>
</gene>
<protein>
    <submittedName>
        <fullName evidence="2">Uncharacterized protein</fullName>
    </submittedName>
</protein>
<sequence length="174" mass="19433">MVAFISALLPVLALIPSSLANPIAQKRDLTFTLQDINYYSSMVYSTPAHLATYGGRIQFNLTNPAVSYLTRCDAWGRHLQDMFYGESEYTCEAPVGETGVTNFTYSRPNNAFTVNQTWTQDGKTYLGKISGTTNLQCVTDKWQNDNWTMGQLYSITTVTCEPSELTLVPEVTEI</sequence>
<proteinExistence type="predicted"/>
<name>A0A6A6E3C0_9PEZI</name>
<evidence type="ECO:0000313" key="3">
    <source>
        <dbReference type="Proteomes" id="UP000800200"/>
    </source>
</evidence>
<dbReference type="AlphaFoldDB" id="A0A6A6E3C0"/>
<keyword evidence="3" id="KW-1185">Reference proteome</keyword>
<evidence type="ECO:0000256" key="1">
    <source>
        <dbReference type="SAM" id="SignalP"/>
    </source>
</evidence>
<keyword evidence="1" id="KW-0732">Signal</keyword>
<reference evidence="2" key="1">
    <citation type="journal article" date="2020" name="Stud. Mycol.">
        <title>101 Dothideomycetes genomes: a test case for predicting lifestyles and emergence of pathogens.</title>
        <authorList>
            <person name="Haridas S."/>
            <person name="Albert R."/>
            <person name="Binder M."/>
            <person name="Bloem J."/>
            <person name="Labutti K."/>
            <person name="Salamov A."/>
            <person name="Andreopoulos B."/>
            <person name="Baker S."/>
            <person name="Barry K."/>
            <person name="Bills G."/>
            <person name="Bluhm B."/>
            <person name="Cannon C."/>
            <person name="Castanera R."/>
            <person name="Culley D."/>
            <person name="Daum C."/>
            <person name="Ezra D."/>
            <person name="Gonzalez J."/>
            <person name="Henrissat B."/>
            <person name="Kuo A."/>
            <person name="Liang C."/>
            <person name="Lipzen A."/>
            <person name="Lutzoni F."/>
            <person name="Magnuson J."/>
            <person name="Mondo S."/>
            <person name="Nolan M."/>
            <person name="Ohm R."/>
            <person name="Pangilinan J."/>
            <person name="Park H.-J."/>
            <person name="Ramirez L."/>
            <person name="Alfaro M."/>
            <person name="Sun H."/>
            <person name="Tritt A."/>
            <person name="Yoshinaga Y."/>
            <person name="Zwiers L.-H."/>
            <person name="Turgeon B."/>
            <person name="Goodwin S."/>
            <person name="Spatafora J."/>
            <person name="Crous P."/>
            <person name="Grigoriev I."/>
        </authorList>
    </citation>
    <scope>NUCLEOTIDE SEQUENCE</scope>
    <source>
        <strain evidence="2">CBS 207.26</strain>
    </source>
</reference>
<dbReference type="OrthoDB" id="3539798at2759"/>
<dbReference type="EMBL" id="ML994629">
    <property type="protein sequence ID" value="KAF2186447.1"/>
    <property type="molecule type" value="Genomic_DNA"/>
</dbReference>
<dbReference type="Proteomes" id="UP000800200">
    <property type="component" value="Unassembled WGS sequence"/>
</dbReference>